<organism evidence="2 3">
    <name type="scientific">Acaryochloris thomasi RCC1774</name>
    <dbReference type="NCBI Taxonomy" id="1764569"/>
    <lineage>
        <taxon>Bacteria</taxon>
        <taxon>Bacillati</taxon>
        <taxon>Cyanobacteriota</taxon>
        <taxon>Cyanophyceae</taxon>
        <taxon>Acaryochloridales</taxon>
        <taxon>Acaryochloridaceae</taxon>
        <taxon>Acaryochloris</taxon>
        <taxon>Acaryochloris thomasi</taxon>
    </lineage>
</organism>
<evidence type="ECO:0008006" key="4">
    <source>
        <dbReference type="Google" id="ProtNLM"/>
    </source>
</evidence>
<accession>A0A2W1JLL5</accession>
<name>A0A2W1JLL5_9CYAN</name>
<keyword evidence="1" id="KW-0732">Signal</keyword>
<sequence length="284" mass="29749">MKLMSTRSLILTTALCSGLLMSCQSSNESQSSSPADSGAQAEAGAGTLQVAANGEDFVRQGFTSKDGWEISFDHVYVNLEDVTAYQTDPPFDPDAEDPLQAKSEVTIPAQMVDLAEGDESASPITVGETEAPAGQYNALAWKMAKATDGPAAGQTLVLAGQASKDGKTVDFTLNVDREFAYTCGEFVGDERKGVVEPSGAADLEATFHFDHVFGDGELPADDEMNVKALGFAPLAALADGSSLKADWATLEQKLDSKDFQALDAALAGLGHVGEGHCRSEQTTA</sequence>
<dbReference type="PROSITE" id="PS51257">
    <property type="entry name" value="PROKAR_LIPOPROTEIN"/>
    <property type="match status" value="1"/>
</dbReference>
<dbReference type="Proteomes" id="UP000248857">
    <property type="component" value="Unassembled WGS sequence"/>
</dbReference>
<comment type="caution">
    <text evidence="2">The sequence shown here is derived from an EMBL/GenBank/DDBJ whole genome shotgun (WGS) entry which is preliminary data.</text>
</comment>
<protein>
    <recommendedName>
        <fullName evidence="4">DUF4382 domain-containing protein</fullName>
    </recommendedName>
</protein>
<dbReference type="RefSeq" id="WP_233501391.1">
    <property type="nucleotide sequence ID" value="NZ_CAWNWM010000003.1"/>
</dbReference>
<feature type="signal peptide" evidence="1">
    <location>
        <begin position="1"/>
        <end position="22"/>
    </location>
</feature>
<feature type="chain" id="PRO_5016181798" description="DUF4382 domain-containing protein" evidence="1">
    <location>
        <begin position="23"/>
        <end position="284"/>
    </location>
</feature>
<dbReference type="EMBL" id="PQWO01000003">
    <property type="protein sequence ID" value="PZD74253.1"/>
    <property type="molecule type" value="Genomic_DNA"/>
</dbReference>
<gene>
    <name evidence="2" type="ORF">C1752_01125</name>
</gene>
<dbReference type="AlphaFoldDB" id="A0A2W1JLL5"/>
<reference evidence="2 3" key="1">
    <citation type="journal article" date="2018" name="Sci. Rep.">
        <title>A novel species of the marine cyanobacterium Acaryochloris with a unique pigment content and lifestyle.</title>
        <authorList>
            <person name="Partensky F."/>
            <person name="Six C."/>
            <person name="Ratin M."/>
            <person name="Garczarek L."/>
            <person name="Vaulot D."/>
            <person name="Probert I."/>
            <person name="Calteau A."/>
            <person name="Gourvil P."/>
            <person name="Marie D."/>
            <person name="Grebert T."/>
            <person name="Bouchier C."/>
            <person name="Le Panse S."/>
            <person name="Gachenot M."/>
            <person name="Rodriguez F."/>
            <person name="Garrido J.L."/>
        </authorList>
    </citation>
    <scope>NUCLEOTIDE SEQUENCE [LARGE SCALE GENOMIC DNA]</scope>
    <source>
        <strain evidence="2 3">RCC1774</strain>
    </source>
</reference>
<proteinExistence type="predicted"/>
<evidence type="ECO:0000256" key="1">
    <source>
        <dbReference type="SAM" id="SignalP"/>
    </source>
</evidence>
<keyword evidence="3" id="KW-1185">Reference proteome</keyword>
<evidence type="ECO:0000313" key="3">
    <source>
        <dbReference type="Proteomes" id="UP000248857"/>
    </source>
</evidence>
<evidence type="ECO:0000313" key="2">
    <source>
        <dbReference type="EMBL" id="PZD74253.1"/>
    </source>
</evidence>